<dbReference type="Gene3D" id="2.60.40.290">
    <property type="match status" value="1"/>
</dbReference>
<reference evidence="8 9" key="1">
    <citation type="submission" date="2019-04" db="EMBL/GenBank/DDBJ databases">
        <title>Herbidospora sp. NEAU-GS14.nov., a novel actinomycete isolated from soil.</title>
        <authorList>
            <person name="Han L."/>
        </authorList>
    </citation>
    <scope>NUCLEOTIDE SEQUENCE [LARGE SCALE GENOMIC DNA]</scope>
    <source>
        <strain evidence="8 9">NEAU-GS14</strain>
    </source>
</reference>
<evidence type="ECO:0000256" key="5">
    <source>
        <dbReference type="SAM" id="MobiDB-lite"/>
    </source>
</evidence>
<proteinExistence type="predicted"/>
<feature type="compositionally biased region" description="Pro residues" evidence="5">
    <location>
        <begin position="306"/>
        <end position="323"/>
    </location>
</feature>
<dbReference type="InterPro" id="IPR001919">
    <property type="entry name" value="CBD2"/>
</dbReference>
<feature type="compositionally biased region" description="Pro residues" evidence="5">
    <location>
        <begin position="280"/>
        <end position="297"/>
    </location>
</feature>
<dbReference type="InterPro" id="IPR012291">
    <property type="entry name" value="CBM2_carb-bd_dom_sf"/>
</dbReference>
<protein>
    <submittedName>
        <fullName evidence="8">Chitin-binding protein</fullName>
    </submittedName>
</protein>
<evidence type="ECO:0000256" key="6">
    <source>
        <dbReference type="SAM" id="SignalP"/>
    </source>
</evidence>
<dbReference type="Gene3D" id="2.70.50.50">
    <property type="entry name" value="chitin-binding protein cbp21"/>
    <property type="match status" value="1"/>
</dbReference>
<dbReference type="GO" id="GO:0000272">
    <property type="term" value="P:polysaccharide catabolic process"/>
    <property type="evidence" value="ECO:0007669"/>
    <property type="project" value="UniProtKB-KW"/>
</dbReference>
<feature type="region of interest" description="Disordered" evidence="5">
    <location>
        <begin position="224"/>
        <end position="327"/>
    </location>
</feature>
<keyword evidence="1 6" id="KW-0732">Signal</keyword>
<dbReference type="InterPro" id="IPR008965">
    <property type="entry name" value="CBM2/CBM3_carb-bd_dom_sf"/>
</dbReference>
<dbReference type="InterPro" id="IPR051024">
    <property type="entry name" value="GlcNAc_Chitin_IntDeg"/>
</dbReference>
<keyword evidence="9" id="KW-1185">Reference proteome</keyword>
<feature type="chain" id="PRO_5020753078" evidence="6">
    <location>
        <begin position="28"/>
        <end position="424"/>
    </location>
</feature>
<evidence type="ECO:0000256" key="1">
    <source>
        <dbReference type="ARBA" id="ARBA00022729"/>
    </source>
</evidence>
<dbReference type="EMBL" id="SZQA01000037">
    <property type="protein sequence ID" value="TKK84148.1"/>
    <property type="molecule type" value="Genomic_DNA"/>
</dbReference>
<dbReference type="OrthoDB" id="5179374at2"/>
<evidence type="ECO:0000259" key="7">
    <source>
        <dbReference type="PROSITE" id="PS51173"/>
    </source>
</evidence>
<keyword evidence="4" id="KW-0624">Polysaccharide degradation</keyword>
<evidence type="ECO:0000256" key="2">
    <source>
        <dbReference type="ARBA" id="ARBA00022801"/>
    </source>
</evidence>
<dbReference type="GO" id="GO:0004553">
    <property type="term" value="F:hydrolase activity, hydrolyzing O-glycosyl compounds"/>
    <property type="evidence" value="ECO:0007669"/>
    <property type="project" value="InterPro"/>
</dbReference>
<dbReference type="GO" id="GO:0030247">
    <property type="term" value="F:polysaccharide binding"/>
    <property type="evidence" value="ECO:0007669"/>
    <property type="project" value="UniProtKB-UniRule"/>
</dbReference>
<gene>
    <name evidence="8" type="ORF">FDA94_31030</name>
</gene>
<organism evidence="8 9">
    <name type="scientific">Herbidospora galbida</name>
    <dbReference type="NCBI Taxonomy" id="2575442"/>
    <lineage>
        <taxon>Bacteria</taxon>
        <taxon>Bacillati</taxon>
        <taxon>Actinomycetota</taxon>
        <taxon>Actinomycetes</taxon>
        <taxon>Streptosporangiales</taxon>
        <taxon>Streptosporangiaceae</taxon>
        <taxon>Herbidospora</taxon>
    </lineage>
</organism>
<dbReference type="PANTHER" id="PTHR34823:SF1">
    <property type="entry name" value="CHITIN-BINDING TYPE-4 DOMAIN-CONTAINING PROTEIN"/>
    <property type="match status" value="1"/>
</dbReference>
<feature type="compositionally biased region" description="Pro residues" evidence="5">
    <location>
        <begin position="232"/>
        <end position="247"/>
    </location>
</feature>
<dbReference type="AlphaFoldDB" id="A0A4U3M5J5"/>
<dbReference type="InterPro" id="IPR018366">
    <property type="entry name" value="CBM2_CS"/>
</dbReference>
<feature type="signal peptide" evidence="6">
    <location>
        <begin position="1"/>
        <end position="27"/>
    </location>
</feature>
<evidence type="ECO:0000256" key="4">
    <source>
        <dbReference type="ARBA" id="ARBA00023326"/>
    </source>
</evidence>
<keyword evidence="3" id="KW-0326">Glycosidase</keyword>
<feature type="compositionally biased region" description="Pro residues" evidence="5">
    <location>
        <begin position="256"/>
        <end position="271"/>
    </location>
</feature>
<dbReference type="PROSITE" id="PS00561">
    <property type="entry name" value="CBM2_A"/>
    <property type="match status" value="1"/>
</dbReference>
<dbReference type="SUPFAM" id="SSF81296">
    <property type="entry name" value="E set domains"/>
    <property type="match status" value="1"/>
</dbReference>
<comment type="caution">
    <text evidence="8">The sequence shown here is derived from an EMBL/GenBank/DDBJ whole genome shotgun (WGS) entry which is preliminary data.</text>
</comment>
<dbReference type="Proteomes" id="UP000308705">
    <property type="component" value="Unassembled WGS sequence"/>
</dbReference>
<dbReference type="PANTHER" id="PTHR34823">
    <property type="entry name" value="GLCNAC-BINDING PROTEIN A"/>
    <property type="match status" value="1"/>
</dbReference>
<dbReference type="InterPro" id="IPR014756">
    <property type="entry name" value="Ig_E-set"/>
</dbReference>
<evidence type="ECO:0000256" key="3">
    <source>
        <dbReference type="ARBA" id="ARBA00023295"/>
    </source>
</evidence>
<dbReference type="Pfam" id="PF00553">
    <property type="entry name" value="CBM_2"/>
    <property type="match status" value="1"/>
</dbReference>
<evidence type="ECO:0000313" key="8">
    <source>
        <dbReference type="EMBL" id="TKK84148.1"/>
    </source>
</evidence>
<keyword evidence="2" id="KW-0378">Hydrolase</keyword>
<keyword evidence="4" id="KW-0119">Carbohydrate metabolism</keyword>
<sequence>MTRPLIAVVAALAALVAMVVASPSAQAHGATTNPASRTYACYVDGLTGGQIIPKNAACAAAVAQGGTQPLYDWYGVLRSDGAGRTRGYIPDGQLCSGGNTKYAAYDQPRTDWPSTNLTSGASYNFVYGAWVPHPGAFRLYVTKQGYDPSQPLTWSMMEENPFFTADPQPALDNGAYRWTATLPVRTGRHIIYAVWTRSDSAETFYSCSDVVFGGTATPTPSPSFPAGCQPGAPTPAPSCPPVSPSPSFPAGCQPGAPTPAPSCPPVSPSPSFPAGCQPGAPTPAPSCPPVSPSPSPSFPAGCEPGAPTPAPSCPPVSPSPTPTPGSCTVTAGIASAWNSGFQGSVTIRNTGSTPISSWTATATVAFGTTVTSAWNAAYTQSGTTLTFRPMSWNTTIPPGGTIVIGFLSNFSGGGTPTVTAGTCR</sequence>
<dbReference type="PRINTS" id="PR01217">
    <property type="entry name" value="PRICHEXTENSN"/>
</dbReference>
<feature type="domain" description="CBM2" evidence="7">
    <location>
        <begin position="320"/>
        <end position="424"/>
    </location>
</feature>
<dbReference type="PROSITE" id="PS51173">
    <property type="entry name" value="CBM2"/>
    <property type="match status" value="1"/>
</dbReference>
<dbReference type="InterPro" id="IPR004302">
    <property type="entry name" value="Cellulose/chitin-bd_N"/>
</dbReference>
<dbReference type="Pfam" id="PF03067">
    <property type="entry name" value="LPMO_10"/>
    <property type="match status" value="1"/>
</dbReference>
<accession>A0A4U3M5J5</accession>
<evidence type="ECO:0000313" key="9">
    <source>
        <dbReference type="Proteomes" id="UP000308705"/>
    </source>
</evidence>
<dbReference type="RefSeq" id="WP_137250612.1">
    <property type="nucleotide sequence ID" value="NZ_SZQA01000037.1"/>
</dbReference>
<dbReference type="SMART" id="SM00637">
    <property type="entry name" value="CBD_II"/>
    <property type="match status" value="1"/>
</dbReference>
<dbReference type="SUPFAM" id="SSF49384">
    <property type="entry name" value="Carbohydrate-binding domain"/>
    <property type="match status" value="1"/>
</dbReference>
<name>A0A4U3M5J5_9ACTN</name>
<dbReference type="CDD" id="cd21177">
    <property type="entry name" value="LPMO_AA10"/>
    <property type="match status" value="1"/>
</dbReference>